<dbReference type="CDD" id="cd18873">
    <property type="entry name" value="NUDIX_NadM_like"/>
    <property type="match status" value="1"/>
</dbReference>
<dbReference type="Gene3D" id="1.10.10.10">
    <property type="entry name" value="Winged helix-like DNA-binding domain superfamily/Winged helix DNA-binding domain"/>
    <property type="match status" value="1"/>
</dbReference>
<dbReference type="Proteomes" id="UP000521676">
    <property type="component" value="Unassembled WGS sequence"/>
</dbReference>
<dbReference type="InterPro" id="IPR020084">
    <property type="entry name" value="NUDIX_hydrolase_CS"/>
</dbReference>
<dbReference type="RefSeq" id="WP_341471643.1">
    <property type="nucleotide sequence ID" value="NZ_CP128400.1"/>
</dbReference>
<dbReference type="InterPro" id="IPR036390">
    <property type="entry name" value="WH_DNA-bd_sf"/>
</dbReference>
<dbReference type="PANTHER" id="PTHR43736:SF4">
    <property type="entry name" value="SLR1690 PROTEIN"/>
    <property type="match status" value="1"/>
</dbReference>
<dbReference type="InterPro" id="IPR000086">
    <property type="entry name" value="NUDIX_hydrolase_dom"/>
</dbReference>
<dbReference type="Pfam" id="PF21906">
    <property type="entry name" value="WHD_NrtR"/>
    <property type="match status" value="1"/>
</dbReference>
<comment type="similarity">
    <text evidence="2">Belongs to the Nudix hydrolase family.</text>
</comment>
<dbReference type="EMBL" id="CP128400">
    <property type="protein sequence ID" value="WJW69770.1"/>
    <property type="molecule type" value="Genomic_DNA"/>
</dbReference>
<dbReference type="PANTHER" id="PTHR43736">
    <property type="entry name" value="ADP-RIBOSE PYROPHOSPHATASE"/>
    <property type="match status" value="1"/>
</dbReference>
<organism evidence="4 6">
    <name type="scientific">Candidatus Chlorohelix allophototropha</name>
    <dbReference type="NCBI Taxonomy" id="3003348"/>
    <lineage>
        <taxon>Bacteria</taxon>
        <taxon>Bacillati</taxon>
        <taxon>Chloroflexota</taxon>
        <taxon>Chloroflexia</taxon>
        <taxon>Candidatus Chloroheliales</taxon>
        <taxon>Candidatus Chloroheliaceae</taxon>
        <taxon>Candidatus Chlorohelix</taxon>
    </lineage>
</organism>
<evidence type="ECO:0000313" key="5">
    <source>
        <dbReference type="EMBL" id="WJW69770.1"/>
    </source>
</evidence>
<dbReference type="GO" id="GO:0016787">
    <property type="term" value="F:hydrolase activity"/>
    <property type="evidence" value="ECO:0007669"/>
    <property type="project" value="UniProtKB-KW"/>
</dbReference>
<reference evidence="5" key="2">
    <citation type="journal article" date="2024" name="Nature">
        <title>Anoxygenic phototroph of the Chloroflexota uses a type I reaction centre.</title>
        <authorList>
            <person name="Tsuji J.M."/>
            <person name="Shaw N.A."/>
            <person name="Nagashima S."/>
            <person name="Venkiteswaran J.J."/>
            <person name="Schiff S.L."/>
            <person name="Watanabe T."/>
            <person name="Fukui M."/>
            <person name="Hanada S."/>
            <person name="Tank M."/>
            <person name="Neufeld J.D."/>
        </authorList>
    </citation>
    <scope>NUCLEOTIDE SEQUENCE</scope>
    <source>
        <strain evidence="5">L227-S17</strain>
    </source>
</reference>
<proteinExistence type="inferred from homology"/>
<evidence type="ECO:0000313" key="6">
    <source>
        <dbReference type="Proteomes" id="UP000521676"/>
    </source>
</evidence>
<accession>A0A8T7M768</accession>
<dbReference type="AlphaFoldDB" id="A0A8T7M768"/>
<dbReference type="SUPFAM" id="SSF46785">
    <property type="entry name" value="Winged helix' DNA-binding domain"/>
    <property type="match status" value="1"/>
</dbReference>
<keyword evidence="1 2" id="KW-0378">Hydrolase</keyword>
<dbReference type="Gene3D" id="3.90.79.10">
    <property type="entry name" value="Nucleoside Triphosphate Pyrophosphohydrolase"/>
    <property type="match status" value="1"/>
</dbReference>
<dbReference type="EMBL" id="JACATZ010000003">
    <property type="protein sequence ID" value="NWJ47866.1"/>
    <property type="molecule type" value="Genomic_DNA"/>
</dbReference>
<evidence type="ECO:0000313" key="4">
    <source>
        <dbReference type="EMBL" id="NWJ47866.1"/>
    </source>
</evidence>
<dbReference type="PRINTS" id="PR00502">
    <property type="entry name" value="NUDIXFAMILY"/>
</dbReference>
<evidence type="ECO:0000256" key="2">
    <source>
        <dbReference type="RuleBase" id="RU003476"/>
    </source>
</evidence>
<dbReference type="InterPro" id="IPR036388">
    <property type="entry name" value="WH-like_DNA-bd_sf"/>
</dbReference>
<evidence type="ECO:0000256" key="1">
    <source>
        <dbReference type="ARBA" id="ARBA00022801"/>
    </source>
</evidence>
<dbReference type="Proteomes" id="UP001431572">
    <property type="component" value="Chromosome 2"/>
</dbReference>
<dbReference type="Pfam" id="PF00293">
    <property type="entry name" value="NUDIX"/>
    <property type="match status" value="1"/>
</dbReference>
<dbReference type="PROSITE" id="PS51462">
    <property type="entry name" value="NUDIX"/>
    <property type="match status" value="1"/>
</dbReference>
<name>A0A8T7M768_9CHLR</name>
<protein>
    <submittedName>
        <fullName evidence="4">NUDIX hydrolase</fullName>
    </submittedName>
</protein>
<dbReference type="InterPro" id="IPR015797">
    <property type="entry name" value="NUDIX_hydrolase-like_dom_sf"/>
</dbReference>
<keyword evidence="7" id="KW-1185">Reference proteome</keyword>
<evidence type="ECO:0000313" key="7">
    <source>
        <dbReference type="Proteomes" id="UP001431572"/>
    </source>
</evidence>
<reference evidence="4 6" key="1">
    <citation type="submission" date="2020-06" db="EMBL/GenBank/DDBJ databases">
        <title>Anoxygenic phototrophic Chloroflexota member uses a Type I reaction center.</title>
        <authorList>
            <person name="Tsuji J.M."/>
            <person name="Shaw N.A."/>
            <person name="Nagashima S."/>
            <person name="Venkiteswaran J."/>
            <person name="Schiff S.L."/>
            <person name="Hanada S."/>
            <person name="Tank M."/>
            <person name="Neufeld J.D."/>
        </authorList>
    </citation>
    <scope>NUCLEOTIDE SEQUENCE [LARGE SCALE GENOMIC DNA]</scope>
    <source>
        <strain evidence="4">L227-S17</strain>
    </source>
</reference>
<gene>
    <name evidence="4" type="ORF">HXX08_18590</name>
    <name evidence="5" type="ORF">OZ401_003400</name>
</gene>
<dbReference type="InterPro" id="IPR020476">
    <property type="entry name" value="Nudix_hydrolase"/>
</dbReference>
<evidence type="ECO:0000259" key="3">
    <source>
        <dbReference type="PROSITE" id="PS51462"/>
    </source>
</evidence>
<dbReference type="PROSITE" id="PS00893">
    <property type="entry name" value="NUDIX_BOX"/>
    <property type="match status" value="1"/>
</dbReference>
<feature type="domain" description="Nudix hydrolase" evidence="3">
    <location>
        <begin position="16"/>
        <end position="151"/>
    </location>
</feature>
<dbReference type="SUPFAM" id="SSF55811">
    <property type="entry name" value="Nudix"/>
    <property type="match status" value="1"/>
</dbReference>
<sequence length="230" mass="26433">MTIARRDSEKYSAEKYERPSVTVDVLVFTIVGDELKILLVKRAAWPFENYWALPGGFVQMNESLEQAAIRELREETGVSDVYLEQLYTFGDPGRDPRTRVITVAYIVLITADALELKAGSDAGEAQWFPVKKIPALAFDHQKIVEYGLNRLRSKLEYSNISYGLLSTEFRLSELQKVYEVILDRQLDKRNFRKKILSLGLLEATGEKEISGAHRPAMLYRFNKKEIVFFD</sequence>
<dbReference type="InterPro" id="IPR054105">
    <property type="entry name" value="WHD_NrtR"/>
</dbReference>